<proteinExistence type="predicted"/>
<dbReference type="InterPro" id="IPR038626">
    <property type="entry name" value="Rof-like_sf"/>
</dbReference>
<dbReference type="InterPro" id="IPR023534">
    <property type="entry name" value="Rof/RNase_P-like"/>
</dbReference>
<evidence type="ECO:0000313" key="1">
    <source>
        <dbReference type="EMBL" id="RRC97209.1"/>
    </source>
</evidence>
<dbReference type="OrthoDB" id="5786494at2"/>
<dbReference type="AlphaFoldDB" id="A0A3P1SJZ5"/>
<dbReference type="InterPro" id="IPR009778">
    <property type="entry name" value="ROF"/>
</dbReference>
<comment type="caution">
    <text evidence="1">The sequence shown here is derived from an EMBL/GenBank/DDBJ whole genome shotgun (WGS) entry which is preliminary data.</text>
</comment>
<evidence type="ECO:0000313" key="2">
    <source>
        <dbReference type="Proteomes" id="UP000267535"/>
    </source>
</evidence>
<sequence>MSEYKPIQCELHDGYELACMRKLIAEVIWRDDSGHIHREKLRYLDIEIHRGEEFLIADNREGQQRRLRLDRIESMPPSR</sequence>
<dbReference type="EMBL" id="RQXV01000013">
    <property type="protein sequence ID" value="RRC97209.1"/>
    <property type="molecule type" value="Genomic_DNA"/>
</dbReference>
<keyword evidence="2" id="KW-1185">Reference proteome</keyword>
<reference evidence="1 2" key="1">
    <citation type="submission" date="2018-11" db="EMBL/GenBank/DDBJ databases">
        <title>The draft genome sequence of Amphritea balenae JAMM 1525T.</title>
        <authorList>
            <person name="Fang Z."/>
            <person name="Zhang Y."/>
            <person name="Han X."/>
        </authorList>
    </citation>
    <scope>NUCLEOTIDE SEQUENCE [LARGE SCALE GENOMIC DNA]</scope>
    <source>
        <strain evidence="1 2">JAMM 1525</strain>
    </source>
</reference>
<protein>
    <submittedName>
        <fullName evidence="1">Transcriptional antiterminator, Rof</fullName>
    </submittedName>
</protein>
<dbReference type="Pfam" id="PF07073">
    <property type="entry name" value="ROF"/>
    <property type="match status" value="1"/>
</dbReference>
<gene>
    <name evidence="1" type="ORF">EHS89_18540</name>
</gene>
<dbReference type="SUPFAM" id="SSF101744">
    <property type="entry name" value="Rof/RNase P subunit-like"/>
    <property type="match status" value="1"/>
</dbReference>
<accession>A0A3P1SJZ5</accession>
<dbReference type="Proteomes" id="UP000267535">
    <property type="component" value="Unassembled WGS sequence"/>
</dbReference>
<dbReference type="RefSeq" id="WP_124927667.1">
    <property type="nucleotide sequence ID" value="NZ_BMOH01000002.1"/>
</dbReference>
<dbReference type="Gene3D" id="2.30.30.400">
    <property type="entry name" value="Rof-like"/>
    <property type="match status" value="1"/>
</dbReference>
<name>A0A3P1SJZ5_9GAMM</name>
<organism evidence="1 2">
    <name type="scientific">Amphritea balenae</name>
    <dbReference type="NCBI Taxonomy" id="452629"/>
    <lineage>
        <taxon>Bacteria</taxon>
        <taxon>Pseudomonadati</taxon>
        <taxon>Pseudomonadota</taxon>
        <taxon>Gammaproteobacteria</taxon>
        <taxon>Oceanospirillales</taxon>
        <taxon>Oceanospirillaceae</taxon>
        <taxon>Amphritea</taxon>
    </lineage>
</organism>